<dbReference type="Pfam" id="PF10071">
    <property type="entry name" value="DUF2310"/>
    <property type="match status" value="1"/>
</dbReference>
<name>A0A4V2PUN6_9PAST</name>
<proteinExistence type="predicted"/>
<dbReference type="Proteomes" id="UP000295496">
    <property type="component" value="Unassembled WGS sequence"/>
</dbReference>
<dbReference type="InterPro" id="IPR016908">
    <property type="entry name" value="UCP029037"/>
</dbReference>
<dbReference type="OrthoDB" id="5589102at2"/>
<dbReference type="RefSeq" id="WP_132300466.1">
    <property type="nucleotide sequence ID" value="NZ_CP170642.1"/>
</dbReference>
<sequence length="259" mass="29877">MYLIDIFLQNQQPEYHQQQFILLGELIDEWRYNGQILGREIPVFQAEQEDQQGFGLKVICPEQHSLLPEHNNSEVNRCLENLQKCGVFLQSFQIVADDLMSDQTNQNDPTWQVLYTTYLRSSSPVVNGDNLAPIPLYKIAQNQPHLSLDLIKWLEDWQACDQLQMNGSVLEKSALLEISDINSHLSKHGRALCQEVEQVSGVPTYYYLYRIGGDNLSAEQQRCCPCCGGEWRLNTPIADVFYFKCDHCRLVSNLSWNFL</sequence>
<accession>A0A4V2PUN6</accession>
<gene>
    <name evidence="1" type="ORF">EV692_0630</name>
</gene>
<evidence type="ECO:0000313" key="2">
    <source>
        <dbReference type="Proteomes" id="UP000295496"/>
    </source>
</evidence>
<organism evidence="1 2">
    <name type="scientific">Lonepinella koalarum</name>
    <dbReference type="NCBI Taxonomy" id="53417"/>
    <lineage>
        <taxon>Bacteria</taxon>
        <taxon>Pseudomonadati</taxon>
        <taxon>Pseudomonadota</taxon>
        <taxon>Gammaproteobacteria</taxon>
        <taxon>Pasteurellales</taxon>
        <taxon>Pasteurellaceae</taxon>
        <taxon>Lonepinella</taxon>
    </lineage>
</organism>
<protein>
    <submittedName>
        <fullName evidence="1">Putative nucleic acid-binding Zn ribbon protein</fullName>
    </submittedName>
</protein>
<dbReference type="AlphaFoldDB" id="A0A4V2PUN6"/>
<dbReference type="PIRSF" id="PIRSF029037">
    <property type="entry name" value="UCP029037_Zn_ribbon"/>
    <property type="match status" value="1"/>
</dbReference>
<dbReference type="EMBL" id="SMGJ01000002">
    <property type="protein sequence ID" value="TCK70361.1"/>
    <property type="molecule type" value="Genomic_DNA"/>
</dbReference>
<reference evidence="1 2" key="1">
    <citation type="submission" date="2019-03" db="EMBL/GenBank/DDBJ databases">
        <title>Genomic Encyclopedia of Type Strains, Phase IV (KMG-IV): sequencing the most valuable type-strain genomes for metagenomic binning, comparative biology and taxonomic classification.</title>
        <authorList>
            <person name="Goeker M."/>
        </authorList>
    </citation>
    <scope>NUCLEOTIDE SEQUENCE [LARGE SCALE GENOMIC DNA]</scope>
    <source>
        <strain evidence="1 2">DSM 10053</strain>
    </source>
</reference>
<keyword evidence="2" id="KW-1185">Reference proteome</keyword>
<evidence type="ECO:0000313" key="1">
    <source>
        <dbReference type="EMBL" id="TCK70361.1"/>
    </source>
</evidence>
<comment type="caution">
    <text evidence="1">The sequence shown here is derived from an EMBL/GenBank/DDBJ whole genome shotgun (WGS) entry which is preliminary data.</text>
</comment>